<evidence type="ECO:0000256" key="2">
    <source>
        <dbReference type="ARBA" id="ARBA00004236"/>
    </source>
</evidence>
<dbReference type="Gene3D" id="1.10.287.130">
    <property type="match status" value="1"/>
</dbReference>
<keyword evidence="5" id="KW-0597">Phosphoprotein</keyword>
<keyword evidence="4" id="KW-1003">Cell membrane</keyword>
<dbReference type="Gene3D" id="3.30.450.20">
    <property type="entry name" value="PAS domain"/>
    <property type="match status" value="1"/>
</dbReference>
<proteinExistence type="predicted"/>
<dbReference type="InterPro" id="IPR003594">
    <property type="entry name" value="HATPase_dom"/>
</dbReference>
<comment type="catalytic activity">
    <reaction evidence="1">
        <text>ATP + protein L-histidine = ADP + protein N-phospho-L-histidine.</text>
        <dbReference type="EC" id="2.7.13.3"/>
    </reaction>
</comment>
<gene>
    <name evidence="14" type="ORF">FNA67_06450</name>
</gene>
<dbReference type="AlphaFoldDB" id="A0A5B9DKZ1"/>
<dbReference type="PROSITE" id="PS50109">
    <property type="entry name" value="HIS_KIN"/>
    <property type="match status" value="1"/>
</dbReference>
<evidence type="ECO:0000256" key="5">
    <source>
        <dbReference type="ARBA" id="ARBA00022553"/>
    </source>
</evidence>
<evidence type="ECO:0000256" key="8">
    <source>
        <dbReference type="ARBA" id="ARBA00022777"/>
    </source>
</evidence>
<dbReference type="InterPro" id="IPR003661">
    <property type="entry name" value="HisK_dim/P_dom"/>
</dbReference>
<feature type="transmembrane region" description="Helical" evidence="13">
    <location>
        <begin position="139"/>
        <end position="161"/>
    </location>
</feature>
<dbReference type="GO" id="GO:0000155">
    <property type="term" value="F:phosphorelay sensor kinase activity"/>
    <property type="evidence" value="ECO:0007669"/>
    <property type="project" value="InterPro"/>
</dbReference>
<dbReference type="GO" id="GO:0005524">
    <property type="term" value="F:ATP binding"/>
    <property type="evidence" value="ECO:0007669"/>
    <property type="project" value="UniProtKB-KW"/>
</dbReference>
<organism evidence="14 15">
    <name type="scientific">Paradevosia tibetensis</name>
    <dbReference type="NCBI Taxonomy" id="1447062"/>
    <lineage>
        <taxon>Bacteria</taxon>
        <taxon>Pseudomonadati</taxon>
        <taxon>Pseudomonadota</taxon>
        <taxon>Alphaproteobacteria</taxon>
        <taxon>Hyphomicrobiales</taxon>
        <taxon>Devosiaceae</taxon>
        <taxon>Paradevosia</taxon>
    </lineage>
</organism>
<dbReference type="PROSITE" id="PS50112">
    <property type="entry name" value="PAS"/>
    <property type="match status" value="1"/>
</dbReference>
<dbReference type="KEGG" id="yti:FNA67_06450"/>
<feature type="transmembrane region" description="Helical" evidence="13">
    <location>
        <begin position="167"/>
        <end position="187"/>
    </location>
</feature>
<dbReference type="NCBIfam" id="TIGR00229">
    <property type="entry name" value="sensory_box"/>
    <property type="match status" value="1"/>
</dbReference>
<evidence type="ECO:0000256" key="6">
    <source>
        <dbReference type="ARBA" id="ARBA00022679"/>
    </source>
</evidence>
<dbReference type="PRINTS" id="PR00344">
    <property type="entry name" value="BCTRLSENSOR"/>
</dbReference>
<keyword evidence="15" id="KW-1185">Reference proteome</keyword>
<evidence type="ECO:0000256" key="7">
    <source>
        <dbReference type="ARBA" id="ARBA00022741"/>
    </source>
</evidence>
<keyword evidence="10" id="KW-0902">Two-component regulatory system</keyword>
<keyword evidence="9" id="KW-0067">ATP-binding</keyword>
<dbReference type="SMART" id="SM00387">
    <property type="entry name" value="HATPase_c"/>
    <property type="match status" value="1"/>
</dbReference>
<dbReference type="InterPro" id="IPR005467">
    <property type="entry name" value="His_kinase_dom"/>
</dbReference>
<evidence type="ECO:0000313" key="14">
    <source>
        <dbReference type="EMBL" id="QEE19833.1"/>
    </source>
</evidence>
<dbReference type="InterPro" id="IPR000014">
    <property type="entry name" value="PAS"/>
</dbReference>
<keyword evidence="7" id="KW-0547">Nucleotide-binding</keyword>
<feature type="region of interest" description="Disordered" evidence="12">
    <location>
        <begin position="576"/>
        <end position="602"/>
    </location>
</feature>
<protein>
    <recommendedName>
        <fullName evidence="3">histidine kinase</fullName>
        <ecNumber evidence="3">2.7.13.3</ecNumber>
    </recommendedName>
</protein>
<dbReference type="SUPFAM" id="SSF55874">
    <property type="entry name" value="ATPase domain of HSP90 chaperone/DNA topoisomerase II/histidine kinase"/>
    <property type="match status" value="1"/>
</dbReference>
<dbReference type="OrthoDB" id="9813151at2"/>
<dbReference type="PROSITE" id="PS50113">
    <property type="entry name" value="PAC"/>
    <property type="match status" value="1"/>
</dbReference>
<dbReference type="Gene3D" id="3.30.565.10">
    <property type="entry name" value="Histidine kinase-like ATPase, C-terminal domain"/>
    <property type="match status" value="1"/>
</dbReference>
<dbReference type="EMBL" id="CP041690">
    <property type="protein sequence ID" value="QEE19833.1"/>
    <property type="molecule type" value="Genomic_DNA"/>
</dbReference>
<name>A0A5B9DKZ1_9HYPH</name>
<dbReference type="InterPro" id="IPR000700">
    <property type="entry name" value="PAS-assoc_C"/>
</dbReference>
<dbReference type="FunFam" id="3.30.565.10:FF:000023">
    <property type="entry name" value="PAS domain-containing sensor histidine kinase"/>
    <property type="match status" value="1"/>
</dbReference>
<evidence type="ECO:0000256" key="13">
    <source>
        <dbReference type="SAM" id="Phobius"/>
    </source>
</evidence>
<evidence type="ECO:0000313" key="15">
    <source>
        <dbReference type="Proteomes" id="UP000321062"/>
    </source>
</evidence>
<keyword evidence="6" id="KW-0808">Transferase</keyword>
<reference evidence="14 15" key="1">
    <citation type="journal article" date="2015" name="Int. J. Syst. Evol. Microbiol.">
        <title>Youhaiella tibetensis gen. nov., sp. nov., isolated from subsurface sediment.</title>
        <authorList>
            <person name="Wang Y.X."/>
            <person name="Huang F.Q."/>
            <person name="Nogi Y."/>
            <person name="Pang S.J."/>
            <person name="Wang P.K."/>
            <person name="Lv J."/>
        </authorList>
    </citation>
    <scope>NUCLEOTIDE SEQUENCE [LARGE SCALE GENOMIC DNA]</scope>
    <source>
        <strain evidence="15">fig4</strain>
    </source>
</reference>
<evidence type="ECO:0000256" key="12">
    <source>
        <dbReference type="SAM" id="MobiDB-lite"/>
    </source>
</evidence>
<feature type="transmembrane region" description="Helical" evidence="13">
    <location>
        <begin position="58"/>
        <end position="78"/>
    </location>
</feature>
<evidence type="ECO:0000256" key="4">
    <source>
        <dbReference type="ARBA" id="ARBA00022475"/>
    </source>
</evidence>
<evidence type="ECO:0000256" key="1">
    <source>
        <dbReference type="ARBA" id="ARBA00000085"/>
    </source>
</evidence>
<dbReference type="Proteomes" id="UP000321062">
    <property type="component" value="Chromosome"/>
</dbReference>
<keyword evidence="11 13" id="KW-0472">Membrane</keyword>
<dbReference type="PANTHER" id="PTHR43047:SF72">
    <property type="entry name" value="OSMOSENSING HISTIDINE PROTEIN KINASE SLN1"/>
    <property type="match status" value="1"/>
</dbReference>
<evidence type="ECO:0000256" key="3">
    <source>
        <dbReference type="ARBA" id="ARBA00012438"/>
    </source>
</evidence>
<dbReference type="SMART" id="SM00091">
    <property type="entry name" value="PAS"/>
    <property type="match status" value="1"/>
</dbReference>
<dbReference type="SUPFAM" id="SSF47384">
    <property type="entry name" value="Homodimeric domain of signal transducing histidine kinase"/>
    <property type="match status" value="1"/>
</dbReference>
<sequence length="602" mass="64809">MRSLFSLGLGKETSNPVASGSGRPEILRRRTLDVGSRVFIVAGVLALPFALYTLIGGVLVPFVAAVIALVAGMMSMALHQRGQYERSAAAQVYGMGSIGAVMALAHPLFVDFGLATALMAPIYAALMSRGALRKRSWVFVAVALIASGVTALKFVVLPAALAPGFGGIGAFVVSVLLVGFAAARLGAGFEVHDASKIKTYRHLIEHVQDAVMRFGDDGEVLFSSHSAERLFGCRRYELSRGGLGERIHVLDRPTYLTAFADANQDGKARTIEVRMRRDDPEGTARAPQFIWVEVAFSPVVENDMAGSRHEVVALYRDITSRKDGEDAMKAARQAAEDASNAKSRFLATIGHELRTPLNAIVGFSEMMSTGIGGELSPTHKEYAGLIHQSGHHLLDVVKMLLDMSKIEAGKFELQTEAFAPSALVEPSLQIVGPMASTRNITIRTDIPSVLPMLTADERACRQVVINLLSNAIKFSHDYGVVTLSMKRQGQNLNISVRDNGIGMGPESIRRLGEPFFQVHDGLARQYEGTGLGLSIVKGLVDLHEGSMHAVSEIGVGTTMTVLLPVNGPAIKLPETASVTPIRREPSVQQTPAWQDARKRRAL</sequence>
<dbReference type="SMART" id="SM00388">
    <property type="entry name" value="HisKA"/>
    <property type="match status" value="1"/>
</dbReference>
<evidence type="ECO:0000256" key="9">
    <source>
        <dbReference type="ARBA" id="ARBA00022840"/>
    </source>
</evidence>
<feature type="region of interest" description="Disordered" evidence="12">
    <location>
        <begin position="1"/>
        <end position="22"/>
    </location>
</feature>
<dbReference type="GO" id="GO:0005886">
    <property type="term" value="C:plasma membrane"/>
    <property type="evidence" value="ECO:0007669"/>
    <property type="project" value="UniProtKB-SubCell"/>
</dbReference>
<dbReference type="InterPro" id="IPR036097">
    <property type="entry name" value="HisK_dim/P_sf"/>
</dbReference>
<dbReference type="Pfam" id="PF02518">
    <property type="entry name" value="HATPase_c"/>
    <property type="match status" value="1"/>
</dbReference>
<evidence type="ECO:0000256" key="10">
    <source>
        <dbReference type="ARBA" id="ARBA00023012"/>
    </source>
</evidence>
<dbReference type="CDD" id="cd00082">
    <property type="entry name" value="HisKA"/>
    <property type="match status" value="1"/>
</dbReference>
<feature type="transmembrane region" description="Helical" evidence="13">
    <location>
        <begin position="115"/>
        <end position="132"/>
    </location>
</feature>
<dbReference type="InterPro" id="IPR036890">
    <property type="entry name" value="HATPase_C_sf"/>
</dbReference>
<dbReference type="GO" id="GO:0009927">
    <property type="term" value="F:histidine phosphotransfer kinase activity"/>
    <property type="evidence" value="ECO:0007669"/>
    <property type="project" value="TreeGrafter"/>
</dbReference>
<accession>A0A5B9DKZ1</accession>
<evidence type="ECO:0000256" key="11">
    <source>
        <dbReference type="ARBA" id="ARBA00023136"/>
    </source>
</evidence>
<dbReference type="CDD" id="cd00130">
    <property type="entry name" value="PAS"/>
    <property type="match status" value="1"/>
</dbReference>
<dbReference type="EC" id="2.7.13.3" evidence="3"/>
<dbReference type="InterPro" id="IPR004358">
    <property type="entry name" value="Sig_transdc_His_kin-like_C"/>
</dbReference>
<dbReference type="InterPro" id="IPR035965">
    <property type="entry name" value="PAS-like_dom_sf"/>
</dbReference>
<dbReference type="PANTHER" id="PTHR43047">
    <property type="entry name" value="TWO-COMPONENT HISTIDINE PROTEIN KINASE"/>
    <property type="match status" value="1"/>
</dbReference>
<dbReference type="SUPFAM" id="SSF55785">
    <property type="entry name" value="PYP-like sensor domain (PAS domain)"/>
    <property type="match status" value="1"/>
</dbReference>
<keyword evidence="13" id="KW-1133">Transmembrane helix</keyword>
<keyword evidence="13" id="KW-0812">Transmembrane</keyword>
<dbReference type="Pfam" id="PF00512">
    <property type="entry name" value="HisKA"/>
    <property type="match status" value="1"/>
</dbReference>
<comment type="subcellular location">
    <subcellularLocation>
        <location evidence="2">Cell membrane</location>
    </subcellularLocation>
</comment>
<keyword evidence="8 14" id="KW-0418">Kinase</keyword>